<dbReference type="InterPro" id="IPR007963">
    <property type="entry name" value="Peptidase_M61_catalytic"/>
</dbReference>
<keyword evidence="4" id="KW-1185">Reference proteome</keyword>
<proteinExistence type="predicted"/>
<dbReference type="SUPFAM" id="SSF55486">
    <property type="entry name" value="Metalloproteases ('zincins'), catalytic domain"/>
    <property type="match status" value="1"/>
</dbReference>
<feature type="domain" description="Peptidase M61 N-terminal" evidence="2">
    <location>
        <begin position="24"/>
        <end position="193"/>
    </location>
</feature>
<dbReference type="Gene3D" id="1.10.390.10">
    <property type="entry name" value="Neutral Protease Domain 2"/>
    <property type="match status" value="1"/>
</dbReference>
<dbReference type="EMBL" id="STFG01000013">
    <property type="protein sequence ID" value="THT99610.1"/>
    <property type="molecule type" value="Genomic_DNA"/>
</dbReference>
<reference evidence="3 4" key="1">
    <citation type="journal article" date="2015" name="Antonie Van Leeuwenhoek">
        <title>Lampropedia puyangensis sp. nov., isolated from symptomatic bark of Populus ? euramericana canker and emended description of Lampropedia hyalina (Ehrenberg 1832) Lee et al. 2004.</title>
        <authorList>
            <person name="Li Y."/>
            <person name="Wang T."/>
            <person name="Piao C.G."/>
            <person name="Wang L.F."/>
            <person name="Tian G.Z."/>
            <person name="Zhu T.H."/>
            <person name="Guo M.W."/>
        </authorList>
    </citation>
    <scope>NUCLEOTIDE SEQUENCE [LARGE SCALE GENOMIC DNA]</scope>
    <source>
        <strain evidence="3 4">2-bin</strain>
    </source>
</reference>
<gene>
    <name evidence="3" type="ORF">E9531_11700</name>
</gene>
<dbReference type="Proteomes" id="UP000308917">
    <property type="component" value="Unassembled WGS sequence"/>
</dbReference>
<comment type="caution">
    <text evidence="3">The sequence shown here is derived from an EMBL/GenBank/DDBJ whole genome shotgun (WGS) entry which is preliminary data.</text>
</comment>
<feature type="domain" description="Peptidase M61 catalytic" evidence="1">
    <location>
        <begin position="299"/>
        <end position="415"/>
    </location>
</feature>
<dbReference type="InterPro" id="IPR027268">
    <property type="entry name" value="Peptidase_M4/M1_CTD_sf"/>
</dbReference>
<dbReference type="Pfam" id="PF05299">
    <property type="entry name" value="Peptidase_M61"/>
    <property type="match status" value="1"/>
</dbReference>
<evidence type="ECO:0000259" key="1">
    <source>
        <dbReference type="Pfam" id="PF05299"/>
    </source>
</evidence>
<dbReference type="Pfam" id="PF17899">
    <property type="entry name" value="Peptidase_M61_N"/>
    <property type="match status" value="1"/>
</dbReference>
<dbReference type="InterPro" id="IPR040756">
    <property type="entry name" value="Peptidase_M61_N"/>
</dbReference>
<protein>
    <submittedName>
        <fullName evidence="3">M61 family metallopeptidase</fullName>
    </submittedName>
</protein>
<dbReference type="PIRSF" id="PIRSF016493">
    <property type="entry name" value="Glycyl_aminpptds"/>
    <property type="match status" value="1"/>
</dbReference>
<dbReference type="AlphaFoldDB" id="A0A4S8EZ75"/>
<name>A0A4S8EZ75_9BURK</name>
<dbReference type="OrthoDB" id="9778516at2"/>
<dbReference type="InterPro" id="IPR024191">
    <property type="entry name" value="Peptidase_M61"/>
</dbReference>
<sequence length="640" mass="70728">MNDLSTPSSPQFWQTMPQLEAPVHYRIDANDVHGHHFDVCMSIANPAAEQIVSLPAWIPGSYLIREFARHLSALEAQQSGEPVTVVQTRKNTWHISCCATQALVLRYRVYAFDTSVRTAWLDAQRGFFNPTSLCLRAHGQESSFHAITLLQPLHAPQWQLATALQAVTTNANGFGDYIAQNYDELADSPVELGCFWSGHFDACGITHQFVVAGASAAFDGERLLCDAQRICEAAIAFWHPDAKKHAQGIAPHGHYTFLLNAVANGYGGLEHRSSTALICNRSDLPRLGDGDKNEGYRTLLGLISHEYFHTWNVKRMRPSEFERYNYEQENYTELLWFFEGFTSYYDDLLLRRAGLLSDAQYWTVLAKTIQQVAQTPGRHVQSVAQASFDAWMKYYRQDENTANITVSYYTKGALIALCLDLYLRQQGVGTLDQVMRTLWDQSQGGPIREQDIAAALQTVTGSDHAFAKLSPWVHGVGDLPLAEALACVGLRLGFKTATWPQRLGILVQENAAGMTVRRVQTASAAERAGLAVGDECIGVEVAPAVTAAQGQASAHAKAWRIKKWEEFDGLVPDAHRTAFDVRLLVARDGQLIWLQLQVPAPDAIHGEAYLEALDAGKAAWLDWLDGTLSGDDAAKAINAG</sequence>
<dbReference type="Gene3D" id="2.30.42.10">
    <property type="match status" value="1"/>
</dbReference>
<dbReference type="InterPro" id="IPR036034">
    <property type="entry name" value="PDZ_sf"/>
</dbReference>
<evidence type="ECO:0000259" key="2">
    <source>
        <dbReference type="Pfam" id="PF17899"/>
    </source>
</evidence>
<dbReference type="SUPFAM" id="SSF50156">
    <property type="entry name" value="PDZ domain-like"/>
    <property type="match status" value="1"/>
</dbReference>
<evidence type="ECO:0000313" key="4">
    <source>
        <dbReference type="Proteomes" id="UP000308917"/>
    </source>
</evidence>
<organism evidence="3 4">
    <name type="scientific">Lampropedia puyangensis</name>
    <dbReference type="NCBI Taxonomy" id="1330072"/>
    <lineage>
        <taxon>Bacteria</taxon>
        <taxon>Pseudomonadati</taxon>
        <taxon>Pseudomonadota</taxon>
        <taxon>Betaproteobacteria</taxon>
        <taxon>Burkholderiales</taxon>
        <taxon>Comamonadaceae</taxon>
        <taxon>Lampropedia</taxon>
    </lineage>
</organism>
<dbReference type="RefSeq" id="WP_136573949.1">
    <property type="nucleotide sequence ID" value="NZ_STFG01000013.1"/>
</dbReference>
<dbReference type="Gene3D" id="2.60.40.3650">
    <property type="match status" value="1"/>
</dbReference>
<accession>A0A4S8EZ75</accession>
<evidence type="ECO:0000313" key="3">
    <source>
        <dbReference type="EMBL" id="THT99610.1"/>
    </source>
</evidence>